<sequence>MQVSRRELIAGIAAGALVPSGPALALDARATREHDWDWLVGNWDVWHRRLKERLAGNNEWQEFTGKSALWLALDGLATIDDNIVDIPTGTYRGLTVRAWDPKSARWAIWWVDGRYPTVIDPPVRGGFAGDTGIFAGPDVFKGTPVTVRFRWLDIHSARPHWEQAMSTDGGKSWEINWENFFTRIAPVATPLPMTADRPRDFDFLHGSWSVRHRRLRRRLAGSGDWEIFTGTLVNRPILGGCGNIGGNRFDRPGGAHNGIGLRTFDPKTGDWLSWWLDGRGPTHFAAPVRGRFEGGVGTFEGDDLLDTRPVRTRTRWSAITAHSARWEQAMSGDGGASWETNWISEFMRRS</sequence>
<dbReference type="EMBL" id="CP024923">
    <property type="protein sequence ID" value="ATY33295.1"/>
    <property type="molecule type" value="Genomic_DNA"/>
</dbReference>
<evidence type="ECO:0000313" key="2">
    <source>
        <dbReference type="Proteomes" id="UP000229081"/>
    </source>
</evidence>
<evidence type="ECO:0000313" key="1">
    <source>
        <dbReference type="EMBL" id="ATY33295.1"/>
    </source>
</evidence>
<evidence type="ECO:0008006" key="3">
    <source>
        <dbReference type="Google" id="ProtNLM"/>
    </source>
</evidence>
<keyword evidence="2" id="KW-1185">Reference proteome</keyword>
<gene>
    <name evidence="1" type="ORF">CVN68_16090</name>
</gene>
<dbReference type="AlphaFoldDB" id="A0A2K8MHD4"/>
<accession>A0A2K8MHD4</accession>
<dbReference type="KEGG" id="sphc:CVN68_16090"/>
<proteinExistence type="predicted"/>
<dbReference type="Proteomes" id="UP000229081">
    <property type="component" value="Chromosome"/>
</dbReference>
<dbReference type="RefSeq" id="WP_100283099.1">
    <property type="nucleotide sequence ID" value="NZ_CP024923.1"/>
</dbReference>
<dbReference type="InterPro" id="IPR006311">
    <property type="entry name" value="TAT_signal"/>
</dbReference>
<reference evidence="1 2" key="1">
    <citation type="submission" date="2017-11" db="EMBL/GenBank/DDBJ databases">
        <title>Complete genome sequence of Sphingomonas sp. Strain Cra20, a psychrotolerant potential plant growth promoting rhizobacteria.</title>
        <authorList>
            <person name="Luo Y."/>
        </authorList>
    </citation>
    <scope>NUCLEOTIDE SEQUENCE [LARGE SCALE GENOMIC DNA]</scope>
    <source>
        <strain evidence="1 2">Cra20</strain>
    </source>
</reference>
<name>A0A2K8MHD4_9SPHN</name>
<dbReference type="PROSITE" id="PS51318">
    <property type="entry name" value="TAT"/>
    <property type="match status" value="1"/>
</dbReference>
<protein>
    <recommendedName>
        <fullName evidence="3">DUF1579 domain-containing protein</fullName>
    </recommendedName>
</protein>
<organism evidence="1 2">
    <name type="scientific">Sphingomonas psychrotolerans</name>
    <dbReference type="NCBI Taxonomy" id="1327635"/>
    <lineage>
        <taxon>Bacteria</taxon>
        <taxon>Pseudomonadati</taxon>
        <taxon>Pseudomonadota</taxon>
        <taxon>Alphaproteobacteria</taxon>
        <taxon>Sphingomonadales</taxon>
        <taxon>Sphingomonadaceae</taxon>
        <taxon>Sphingomonas</taxon>
    </lineage>
</organism>
<dbReference type="OrthoDB" id="9814791at2"/>